<proteinExistence type="predicted"/>
<dbReference type="GO" id="GO:0006780">
    <property type="term" value="P:uroporphyrinogen III biosynthetic process"/>
    <property type="evidence" value="ECO:0007669"/>
    <property type="project" value="InterPro"/>
</dbReference>
<dbReference type="InterPro" id="IPR036108">
    <property type="entry name" value="4pyrrol_syn_uPrphyn_synt_sf"/>
</dbReference>
<name>A0A0R3SFM5_HYMDI</name>
<dbReference type="AlphaFoldDB" id="A0A0R3SFM5"/>
<evidence type="ECO:0000259" key="1">
    <source>
        <dbReference type="Pfam" id="PF02602"/>
    </source>
</evidence>
<reference evidence="2 3" key="2">
    <citation type="submission" date="2018-11" db="EMBL/GenBank/DDBJ databases">
        <authorList>
            <consortium name="Pathogen Informatics"/>
        </authorList>
    </citation>
    <scope>NUCLEOTIDE SEQUENCE [LARGE SCALE GENOMIC DNA]</scope>
</reference>
<protein>
    <submittedName>
        <fullName evidence="4">Uroporphyrinogen-III synthase</fullName>
    </submittedName>
</protein>
<dbReference type="STRING" id="6216.A0A0R3SFM5"/>
<dbReference type="WBParaSite" id="HDID_0000365201-mRNA-1">
    <property type="protein sequence ID" value="HDID_0000365201-mRNA-1"/>
    <property type="gene ID" value="HDID_0000365201"/>
</dbReference>
<dbReference type="Gene3D" id="3.40.50.10090">
    <property type="match status" value="2"/>
</dbReference>
<feature type="domain" description="Tetrapyrrole biosynthesis uroporphyrinogen III synthase" evidence="1">
    <location>
        <begin position="62"/>
        <end position="245"/>
    </location>
</feature>
<dbReference type="Pfam" id="PF02602">
    <property type="entry name" value="HEM4"/>
    <property type="match status" value="1"/>
</dbReference>
<dbReference type="InterPro" id="IPR003754">
    <property type="entry name" value="4pyrrol_synth_uPrphyn_synth"/>
</dbReference>
<dbReference type="InterPro" id="IPR039793">
    <property type="entry name" value="UROS/Hem4"/>
</dbReference>
<evidence type="ECO:0000313" key="4">
    <source>
        <dbReference type="WBParaSite" id="HDID_0000365201-mRNA-1"/>
    </source>
</evidence>
<dbReference type="EMBL" id="UYSG01001160">
    <property type="protein sequence ID" value="VDL36626.1"/>
    <property type="molecule type" value="Genomic_DNA"/>
</dbReference>
<dbReference type="GO" id="GO:0006782">
    <property type="term" value="P:protoporphyrinogen IX biosynthetic process"/>
    <property type="evidence" value="ECO:0007669"/>
    <property type="project" value="UniProtKB-UniPathway"/>
</dbReference>
<dbReference type="GO" id="GO:0004852">
    <property type="term" value="F:uroporphyrinogen-III synthase activity"/>
    <property type="evidence" value="ECO:0007669"/>
    <property type="project" value="InterPro"/>
</dbReference>
<accession>A0A0R3SFM5</accession>
<organism evidence="4">
    <name type="scientific">Hymenolepis diminuta</name>
    <name type="common">Rat tapeworm</name>
    <dbReference type="NCBI Taxonomy" id="6216"/>
    <lineage>
        <taxon>Eukaryota</taxon>
        <taxon>Metazoa</taxon>
        <taxon>Spiralia</taxon>
        <taxon>Lophotrochozoa</taxon>
        <taxon>Platyhelminthes</taxon>
        <taxon>Cestoda</taxon>
        <taxon>Eucestoda</taxon>
        <taxon>Cyclophyllidea</taxon>
        <taxon>Hymenolepididae</taxon>
        <taxon>Hymenolepis</taxon>
    </lineage>
</organism>
<dbReference type="Proteomes" id="UP000274504">
    <property type="component" value="Unassembled WGS sequence"/>
</dbReference>
<gene>
    <name evidence="2" type="ORF">HDID_LOCUS3650</name>
</gene>
<reference evidence="4" key="1">
    <citation type="submission" date="2017-02" db="UniProtKB">
        <authorList>
            <consortium name="WormBaseParasite"/>
        </authorList>
    </citation>
    <scope>IDENTIFICATION</scope>
</reference>
<dbReference type="CDD" id="cd06578">
    <property type="entry name" value="HemD"/>
    <property type="match status" value="1"/>
</dbReference>
<sequence length="255" mass="27986">MDVILLKSTSEDAYTREFDPYVEVCLHTHNFYIQILEQNDIHVDLVETITFAYCGCLFERLCKWRSSYSCIVFCSPRAVSAFASTNLIGVSEDLCFTVGPATSDAATKVGFSPKGSHTGNAEKLANFIIENYLEEASKNPILLLVGAKHSLSVEEVVVYCSIPNIDFGAQLSSALKERENRPLCLVFFSPSGVELAQSVLRNFLDLSNTNIRTIAIGPTTAGKIENVNLPLAGICQSPTPESLLECLQQLLPQPQ</sequence>
<dbReference type="PANTHER" id="PTHR12390:SF0">
    <property type="entry name" value="UROPORPHYRINOGEN-III SYNTHASE"/>
    <property type="match status" value="1"/>
</dbReference>
<dbReference type="PANTHER" id="PTHR12390">
    <property type="entry name" value="UROPORPHYRINOGEN III SYNTHASE"/>
    <property type="match status" value="1"/>
</dbReference>
<dbReference type="UniPathway" id="UPA00251">
    <property type="reaction ID" value="UER00320"/>
</dbReference>
<evidence type="ECO:0000313" key="2">
    <source>
        <dbReference type="EMBL" id="VDL36626.1"/>
    </source>
</evidence>
<dbReference type="SUPFAM" id="SSF69618">
    <property type="entry name" value="HemD-like"/>
    <property type="match status" value="1"/>
</dbReference>
<dbReference type="GO" id="GO:0005829">
    <property type="term" value="C:cytosol"/>
    <property type="evidence" value="ECO:0007669"/>
    <property type="project" value="TreeGrafter"/>
</dbReference>
<dbReference type="OrthoDB" id="5595751at2759"/>
<evidence type="ECO:0000313" key="3">
    <source>
        <dbReference type="Proteomes" id="UP000274504"/>
    </source>
</evidence>